<reference evidence="2 3" key="1">
    <citation type="submission" date="2022-06" db="EMBL/GenBank/DDBJ databases">
        <title>Runella sp. S5 genome sequencing.</title>
        <authorList>
            <person name="Park S."/>
        </authorList>
    </citation>
    <scope>NUCLEOTIDE SEQUENCE [LARGE SCALE GENOMIC DNA]</scope>
    <source>
        <strain evidence="2 3">S5</strain>
    </source>
</reference>
<comment type="caution">
    <text evidence="2">The sequence shown here is derived from an EMBL/GenBank/DDBJ whole genome shotgun (WGS) entry which is preliminary data.</text>
</comment>
<evidence type="ECO:0000313" key="2">
    <source>
        <dbReference type="EMBL" id="MCP1382359.1"/>
    </source>
</evidence>
<gene>
    <name evidence="2" type="ORF">NCI00_07985</name>
</gene>
<protein>
    <submittedName>
        <fullName evidence="2">Uncharacterized protein</fullName>
    </submittedName>
</protein>
<dbReference type="RefSeq" id="WP_253526577.1">
    <property type="nucleotide sequence ID" value="NZ_JAMZEL010000002.1"/>
</dbReference>
<keyword evidence="1" id="KW-0472">Membrane</keyword>
<feature type="transmembrane region" description="Helical" evidence="1">
    <location>
        <begin position="31"/>
        <end position="53"/>
    </location>
</feature>
<dbReference type="Proteomes" id="UP001204772">
    <property type="component" value="Unassembled WGS sequence"/>
</dbReference>
<evidence type="ECO:0000313" key="3">
    <source>
        <dbReference type="Proteomes" id="UP001204772"/>
    </source>
</evidence>
<keyword evidence="1" id="KW-1133">Transmembrane helix</keyword>
<proteinExistence type="predicted"/>
<evidence type="ECO:0000256" key="1">
    <source>
        <dbReference type="SAM" id="Phobius"/>
    </source>
</evidence>
<organism evidence="2 3">
    <name type="scientific">Runella salmonicolor</name>
    <dbReference type="NCBI Taxonomy" id="2950278"/>
    <lineage>
        <taxon>Bacteria</taxon>
        <taxon>Pseudomonadati</taxon>
        <taxon>Bacteroidota</taxon>
        <taxon>Cytophagia</taxon>
        <taxon>Cytophagales</taxon>
        <taxon>Spirosomataceae</taxon>
        <taxon>Runella</taxon>
    </lineage>
</organism>
<sequence>MKITDQTPHSSPPSENEYEGLPPFIKTWPQMYGIVIGTLIVLIVLFYAMMHYFD</sequence>
<dbReference type="EMBL" id="JAMZEL010000002">
    <property type="protein sequence ID" value="MCP1382359.1"/>
    <property type="molecule type" value="Genomic_DNA"/>
</dbReference>
<accession>A0ABT1FKT4</accession>
<keyword evidence="3" id="KW-1185">Reference proteome</keyword>
<keyword evidence="1" id="KW-0812">Transmembrane</keyword>
<name>A0ABT1FKT4_9BACT</name>